<evidence type="ECO:0000259" key="5">
    <source>
        <dbReference type="Pfam" id="PF00582"/>
    </source>
</evidence>
<dbReference type="InterPro" id="IPR014729">
    <property type="entry name" value="Rossmann-like_a/b/a_fold"/>
</dbReference>
<proteinExistence type="predicted"/>
<keyword evidence="7" id="KW-1185">Reference proteome</keyword>
<keyword evidence="3" id="KW-0833">Ubl conjugation pathway</keyword>
<dbReference type="InterPro" id="IPR051348">
    <property type="entry name" value="U-box_ubiquitin_ligases"/>
</dbReference>
<dbReference type="EC" id="2.3.2.27" evidence="2"/>
<protein>
    <recommendedName>
        <fullName evidence="2">RING-type E3 ubiquitin transferase</fullName>
        <ecNumber evidence="2">2.3.2.27</ecNumber>
    </recommendedName>
</protein>
<dbReference type="OrthoDB" id="786795at2759"/>
<feature type="domain" description="UspA" evidence="5">
    <location>
        <begin position="8"/>
        <end position="53"/>
    </location>
</feature>
<feature type="region of interest" description="Disordered" evidence="4">
    <location>
        <begin position="142"/>
        <end position="163"/>
    </location>
</feature>
<organism evidence="6 7">
    <name type="scientific">Corchorus olitorius</name>
    <dbReference type="NCBI Taxonomy" id="93759"/>
    <lineage>
        <taxon>Eukaryota</taxon>
        <taxon>Viridiplantae</taxon>
        <taxon>Streptophyta</taxon>
        <taxon>Embryophyta</taxon>
        <taxon>Tracheophyta</taxon>
        <taxon>Spermatophyta</taxon>
        <taxon>Magnoliopsida</taxon>
        <taxon>eudicotyledons</taxon>
        <taxon>Gunneridae</taxon>
        <taxon>Pentapetalae</taxon>
        <taxon>rosids</taxon>
        <taxon>malvids</taxon>
        <taxon>Malvales</taxon>
        <taxon>Malvaceae</taxon>
        <taxon>Grewioideae</taxon>
        <taxon>Apeibeae</taxon>
        <taxon>Corchorus</taxon>
    </lineage>
</organism>
<dbReference type="Gene3D" id="3.40.50.620">
    <property type="entry name" value="HUPs"/>
    <property type="match status" value="1"/>
</dbReference>
<accession>A0A1R3IGX7</accession>
<dbReference type="InterPro" id="IPR006016">
    <property type="entry name" value="UspA"/>
</dbReference>
<comment type="caution">
    <text evidence="6">The sequence shown here is derived from an EMBL/GenBank/DDBJ whole genome shotgun (WGS) entry which is preliminary data.</text>
</comment>
<dbReference type="PANTHER" id="PTHR45647">
    <property type="entry name" value="OS02G0152300 PROTEIN"/>
    <property type="match status" value="1"/>
</dbReference>
<evidence type="ECO:0000256" key="1">
    <source>
        <dbReference type="ARBA" id="ARBA00000900"/>
    </source>
</evidence>
<evidence type="ECO:0000256" key="2">
    <source>
        <dbReference type="ARBA" id="ARBA00012483"/>
    </source>
</evidence>
<feature type="compositionally biased region" description="Low complexity" evidence="4">
    <location>
        <begin position="150"/>
        <end position="159"/>
    </location>
</feature>
<evidence type="ECO:0000313" key="7">
    <source>
        <dbReference type="Proteomes" id="UP000187203"/>
    </source>
</evidence>
<dbReference type="AlphaFoldDB" id="A0A1R3IGX7"/>
<sequence>MEGRERLVAVAVDRDKSSQRALKWATENFITRGQTVKLVHVLQRQPSSIPNPADHPDFCNVYVISKGKVSAARTATRPVPNIRADGFRSLQNNEAPSVIENDMYDEMGALDDHNDVSWASTGSWASDSSFVSFYESLLNPHNMDPNARRSTSTNPNSSTKPWDIDAATIPSSFECLVSSLFLS</sequence>
<evidence type="ECO:0000256" key="4">
    <source>
        <dbReference type="SAM" id="MobiDB-lite"/>
    </source>
</evidence>
<dbReference type="Proteomes" id="UP000187203">
    <property type="component" value="Unassembled WGS sequence"/>
</dbReference>
<evidence type="ECO:0000313" key="6">
    <source>
        <dbReference type="EMBL" id="OMO81842.1"/>
    </source>
</evidence>
<name>A0A1R3IGX7_9ROSI</name>
<dbReference type="PANTHER" id="PTHR45647:SF25">
    <property type="entry name" value="ADENINE NUCLEOTIDE ALPHA HYDROLASES-LIKE SUPERFAMILY PROTEIN"/>
    <property type="match status" value="1"/>
</dbReference>
<gene>
    <name evidence="6" type="ORF">COLO4_23419</name>
</gene>
<evidence type="ECO:0000256" key="3">
    <source>
        <dbReference type="ARBA" id="ARBA00022786"/>
    </source>
</evidence>
<reference evidence="7" key="1">
    <citation type="submission" date="2013-09" db="EMBL/GenBank/DDBJ databases">
        <title>Corchorus olitorius genome sequencing.</title>
        <authorList>
            <person name="Alam M."/>
            <person name="Haque M.S."/>
            <person name="Islam M.S."/>
            <person name="Emdad E.M."/>
            <person name="Islam M.M."/>
            <person name="Ahmed B."/>
            <person name="Halim A."/>
            <person name="Hossen Q.M.M."/>
            <person name="Hossain M.Z."/>
            <person name="Ahmed R."/>
            <person name="Khan M.M."/>
            <person name="Islam R."/>
            <person name="Rashid M.M."/>
            <person name="Khan S.A."/>
            <person name="Rahman M.S."/>
            <person name="Alam M."/>
            <person name="Yahiya A.S."/>
            <person name="Khan M.S."/>
            <person name="Azam M.S."/>
            <person name="Haque T."/>
            <person name="Lashkar M.Z.H."/>
            <person name="Akhand A.I."/>
            <person name="Morshed G."/>
            <person name="Roy S."/>
            <person name="Uddin K.S."/>
            <person name="Rabeya T."/>
            <person name="Hossain A.S."/>
            <person name="Chowdhury A."/>
            <person name="Snigdha A.R."/>
            <person name="Mortoza M.S."/>
            <person name="Matin S.A."/>
            <person name="Hoque S.M.E."/>
            <person name="Islam M.K."/>
            <person name="Roy D.K."/>
            <person name="Haider R."/>
            <person name="Moosa M.M."/>
            <person name="Elias S.M."/>
            <person name="Hasan A.M."/>
            <person name="Jahan S."/>
            <person name="Shafiuddin M."/>
            <person name="Mahmood N."/>
            <person name="Shommy N.S."/>
        </authorList>
    </citation>
    <scope>NUCLEOTIDE SEQUENCE [LARGE SCALE GENOMIC DNA]</scope>
    <source>
        <strain evidence="7">cv. O-4</strain>
    </source>
</reference>
<dbReference type="EMBL" id="AWUE01018196">
    <property type="protein sequence ID" value="OMO81842.1"/>
    <property type="molecule type" value="Genomic_DNA"/>
</dbReference>
<dbReference type="STRING" id="93759.A0A1R3IGX7"/>
<comment type="catalytic activity">
    <reaction evidence="1">
        <text>S-ubiquitinyl-[E2 ubiquitin-conjugating enzyme]-L-cysteine + [acceptor protein]-L-lysine = [E2 ubiquitin-conjugating enzyme]-L-cysteine + N(6)-ubiquitinyl-[acceptor protein]-L-lysine.</text>
        <dbReference type="EC" id="2.3.2.27"/>
    </reaction>
</comment>
<dbReference type="GO" id="GO:0061630">
    <property type="term" value="F:ubiquitin protein ligase activity"/>
    <property type="evidence" value="ECO:0007669"/>
    <property type="project" value="UniProtKB-EC"/>
</dbReference>
<dbReference type="Pfam" id="PF00582">
    <property type="entry name" value="Usp"/>
    <property type="match status" value="1"/>
</dbReference>